<name>A0ABX2E215_9FLAO</name>
<comment type="similarity">
    <text evidence="2 6">Belongs to the dTDP-4-dehydrorhamnose reductase family.</text>
</comment>
<evidence type="ECO:0000259" key="7">
    <source>
        <dbReference type="Pfam" id="PF04321"/>
    </source>
</evidence>
<accession>A0ABX2E215</accession>
<dbReference type="InterPro" id="IPR036291">
    <property type="entry name" value="NAD(P)-bd_dom_sf"/>
</dbReference>
<dbReference type="EC" id="1.1.1.133" evidence="3 6"/>
<keyword evidence="6" id="KW-0521">NADP</keyword>
<reference evidence="8 9" key="1">
    <citation type="journal article" date="2015" name="Int. J. Syst. Evol. Microbiol.">
        <title>Winogradskyella litoriviva sp. nov., isolated from coastal seawater.</title>
        <authorList>
            <person name="Nedashkovskaya O.I."/>
            <person name="Kukhlevskiy A.D."/>
            <person name="Zhukova N.V."/>
            <person name="Kim S.J."/>
            <person name="Rhee S.K."/>
            <person name="Mikhailov V.V."/>
        </authorList>
    </citation>
    <scope>NUCLEOTIDE SEQUENCE [LARGE SCALE GENOMIC DNA]</scope>
    <source>
        <strain evidence="8 9">KMM6491</strain>
    </source>
</reference>
<evidence type="ECO:0000256" key="6">
    <source>
        <dbReference type="RuleBase" id="RU364082"/>
    </source>
</evidence>
<protein>
    <recommendedName>
        <fullName evidence="4 6">dTDP-4-dehydrorhamnose reductase</fullName>
        <ecNumber evidence="3 6">1.1.1.133</ecNumber>
    </recommendedName>
</protein>
<comment type="pathway">
    <text evidence="1 6">Carbohydrate biosynthesis; dTDP-L-rhamnose biosynthesis.</text>
</comment>
<dbReference type="SUPFAM" id="SSF51735">
    <property type="entry name" value="NAD(P)-binding Rossmann-fold domains"/>
    <property type="match status" value="1"/>
</dbReference>
<proteinExistence type="inferred from homology"/>
<dbReference type="Proteomes" id="UP000805085">
    <property type="component" value="Unassembled WGS sequence"/>
</dbReference>
<dbReference type="PANTHER" id="PTHR10491">
    <property type="entry name" value="DTDP-4-DEHYDRORHAMNOSE REDUCTASE"/>
    <property type="match status" value="1"/>
</dbReference>
<sequence length="294" mass="33128">MRILITGVSGMLGATLANMLEEEHEVYGTGNSNFDERPKNYKVLDLNSNNYQDIIKWSKPEIIVLSGALTNGNYCNNNPDKAFSVNGISVKKFAEATDANVKFIYISTDAVFPSALHLAKESDCVSPENVYGKSKELGEFFAKLSDREFCIIRTTIVGLNINSKKSGFVEWIINASKTAEDISLFDDVLFNPISIWELGNEIKHIVSLKDFPNEILHISGTEIVTKYKFGIELLKHLNLDTTTIKSGLISSFKDRAKRCNDQTLSCDYYQEKYNRKLPKLSDTLQSINQYYEAD</sequence>
<comment type="catalytic activity">
    <reaction evidence="5">
        <text>dTDP-beta-L-rhamnose + NADP(+) = dTDP-4-dehydro-beta-L-rhamnose + NADPH + H(+)</text>
        <dbReference type="Rhea" id="RHEA:21796"/>
        <dbReference type="ChEBI" id="CHEBI:15378"/>
        <dbReference type="ChEBI" id="CHEBI:57510"/>
        <dbReference type="ChEBI" id="CHEBI:57783"/>
        <dbReference type="ChEBI" id="CHEBI:58349"/>
        <dbReference type="ChEBI" id="CHEBI:62830"/>
        <dbReference type="EC" id="1.1.1.133"/>
    </reaction>
</comment>
<dbReference type="PANTHER" id="PTHR10491:SF4">
    <property type="entry name" value="METHIONINE ADENOSYLTRANSFERASE 2 SUBUNIT BETA"/>
    <property type="match status" value="1"/>
</dbReference>
<evidence type="ECO:0000313" key="8">
    <source>
        <dbReference type="EMBL" id="NRD22162.1"/>
    </source>
</evidence>
<dbReference type="Gene3D" id="3.90.25.10">
    <property type="entry name" value="UDP-galactose 4-epimerase, domain 1"/>
    <property type="match status" value="1"/>
</dbReference>
<dbReference type="Pfam" id="PF04321">
    <property type="entry name" value="RmlD_sub_bind"/>
    <property type="match status" value="1"/>
</dbReference>
<gene>
    <name evidence="8" type="ORF">HNV10_02845</name>
</gene>
<evidence type="ECO:0000256" key="3">
    <source>
        <dbReference type="ARBA" id="ARBA00012929"/>
    </source>
</evidence>
<feature type="domain" description="RmlD-like substrate binding" evidence="7">
    <location>
        <begin position="1"/>
        <end position="287"/>
    </location>
</feature>
<dbReference type="RefSeq" id="WP_173299808.1">
    <property type="nucleotide sequence ID" value="NZ_JABRWQ010000001.1"/>
</dbReference>
<keyword evidence="9" id="KW-1185">Reference proteome</keyword>
<keyword evidence="6" id="KW-0560">Oxidoreductase</keyword>
<evidence type="ECO:0000313" key="9">
    <source>
        <dbReference type="Proteomes" id="UP000805085"/>
    </source>
</evidence>
<evidence type="ECO:0000256" key="2">
    <source>
        <dbReference type="ARBA" id="ARBA00010944"/>
    </source>
</evidence>
<dbReference type="InterPro" id="IPR005913">
    <property type="entry name" value="dTDP_dehydrorham_reduct"/>
</dbReference>
<dbReference type="Gene3D" id="3.40.50.720">
    <property type="entry name" value="NAD(P)-binding Rossmann-like Domain"/>
    <property type="match status" value="1"/>
</dbReference>
<evidence type="ECO:0000256" key="5">
    <source>
        <dbReference type="ARBA" id="ARBA00048200"/>
    </source>
</evidence>
<organism evidence="8 9">
    <name type="scientific">Winogradskyella litoriviva</name>
    <dbReference type="NCBI Taxonomy" id="1220182"/>
    <lineage>
        <taxon>Bacteria</taxon>
        <taxon>Pseudomonadati</taxon>
        <taxon>Bacteroidota</taxon>
        <taxon>Flavobacteriia</taxon>
        <taxon>Flavobacteriales</taxon>
        <taxon>Flavobacteriaceae</taxon>
        <taxon>Winogradskyella</taxon>
    </lineage>
</organism>
<comment type="caution">
    <text evidence="8">The sequence shown here is derived from an EMBL/GenBank/DDBJ whole genome shotgun (WGS) entry which is preliminary data.</text>
</comment>
<evidence type="ECO:0000256" key="1">
    <source>
        <dbReference type="ARBA" id="ARBA00004781"/>
    </source>
</evidence>
<dbReference type="InterPro" id="IPR029903">
    <property type="entry name" value="RmlD-like-bd"/>
</dbReference>
<evidence type="ECO:0000256" key="4">
    <source>
        <dbReference type="ARBA" id="ARBA00017099"/>
    </source>
</evidence>
<comment type="function">
    <text evidence="6">Catalyzes the reduction of dTDP-6-deoxy-L-lyxo-4-hexulose to yield dTDP-L-rhamnose.</text>
</comment>
<dbReference type="EMBL" id="JABRWQ010000001">
    <property type="protein sequence ID" value="NRD22162.1"/>
    <property type="molecule type" value="Genomic_DNA"/>
</dbReference>